<keyword evidence="4" id="KW-1185">Reference proteome</keyword>
<accession>A0A8H5CFX9</accession>
<evidence type="ECO:0000313" key="4">
    <source>
        <dbReference type="Proteomes" id="UP000541558"/>
    </source>
</evidence>
<feature type="transmembrane region" description="Helical" evidence="2">
    <location>
        <begin position="88"/>
        <end position="108"/>
    </location>
</feature>
<proteinExistence type="predicted"/>
<name>A0A8H5CFX9_9AGAR</name>
<organism evidence="3 4">
    <name type="scientific">Ephemerocybe angulata</name>
    <dbReference type="NCBI Taxonomy" id="980116"/>
    <lineage>
        <taxon>Eukaryota</taxon>
        <taxon>Fungi</taxon>
        <taxon>Dikarya</taxon>
        <taxon>Basidiomycota</taxon>
        <taxon>Agaricomycotina</taxon>
        <taxon>Agaricomycetes</taxon>
        <taxon>Agaricomycetidae</taxon>
        <taxon>Agaricales</taxon>
        <taxon>Agaricineae</taxon>
        <taxon>Psathyrellaceae</taxon>
        <taxon>Ephemerocybe</taxon>
    </lineage>
</organism>
<dbReference type="AlphaFoldDB" id="A0A8H5CFX9"/>
<feature type="compositionally biased region" description="Low complexity" evidence="1">
    <location>
        <begin position="44"/>
        <end position="57"/>
    </location>
</feature>
<dbReference type="OrthoDB" id="5582162at2759"/>
<dbReference type="EMBL" id="JAACJK010000002">
    <property type="protein sequence ID" value="KAF5341055.1"/>
    <property type="molecule type" value="Genomic_DNA"/>
</dbReference>
<feature type="region of interest" description="Disordered" evidence="1">
    <location>
        <begin position="38"/>
        <end position="62"/>
    </location>
</feature>
<evidence type="ECO:0000256" key="2">
    <source>
        <dbReference type="SAM" id="Phobius"/>
    </source>
</evidence>
<reference evidence="3 4" key="1">
    <citation type="journal article" date="2020" name="ISME J.">
        <title>Uncovering the hidden diversity of litter-decomposition mechanisms in mushroom-forming fungi.</title>
        <authorList>
            <person name="Floudas D."/>
            <person name="Bentzer J."/>
            <person name="Ahren D."/>
            <person name="Johansson T."/>
            <person name="Persson P."/>
            <person name="Tunlid A."/>
        </authorList>
    </citation>
    <scope>NUCLEOTIDE SEQUENCE [LARGE SCALE GENOMIC DNA]</scope>
    <source>
        <strain evidence="3 4">CBS 175.51</strain>
    </source>
</reference>
<evidence type="ECO:0000256" key="1">
    <source>
        <dbReference type="SAM" id="MobiDB-lite"/>
    </source>
</evidence>
<keyword evidence="2" id="KW-1133">Transmembrane helix</keyword>
<evidence type="ECO:0000313" key="3">
    <source>
        <dbReference type="EMBL" id="KAF5341055.1"/>
    </source>
</evidence>
<keyword evidence="2" id="KW-0472">Membrane</keyword>
<dbReference type="Proteomes" id="UP000541558">
    <property type="component" value="Unassembled WGS sequence"/>
</dbReference>
<gene>
    <name evidence="3" type="ORF">D9611_006158</name>
</gene>
<protein>
    <submittedName>
        <fullName evidence="3">Uncharacterized protein</fullName>
    </submittedName>
</protein>
<sequence length="140" mass="15051">MNGEQLREEWTQDVCILGLSNARSADLCEAALAVRNPGGQVTLPPNASSASRTPAPARSERLRSSRRWIARSLDPRPPIRSHGTPIPISFPFSIFTILFLGVTTYVSLDIGLGVMQLIGGVESPAEALRNIPLFVLTSAA</sequence>
<keyword evidence="2" id="KW-0812">Transmembrane</keyword>
<comment type="caution">
    <text evidence="3">The sequence shown here is derived from an EMBL/GenBank/DDBJ whole genome shotgun (WGS) entry which is preliminary data.</text>
</comment>